<dbReference type="HOGENOM" id="CLU_1956015_0_0_7"/>
<dbReference type="EMBL" id="CP001087">
    <property type="protein sequence ID" value="ACN17852.1"/>
    <property type="molecule type" value="Genomic_DNA"/>
</dbReference>
<name>C0QHJ3_DESAH</name>
<gene>
    <name evidence="2" type="ordered locus">HRM2_48030</name>
</gene>
<dbReference type="KEGG" id="dat:HRM2_48030"/>
<reference evidence="2 3" key="1">
    <citation type="journal article" date="2009" name="Environ. Microbiol.">
        <title>Genome sequence of Desulfobacterium autotrophicum HRM2, a marine sulfate reducer oxidizing organic carbon completely to carbon dioxide.</title>
        <authorList>
            <person name="Strittmatter A.W."/>
            <person name="Liesegang H."/>
            <person name="Rabus R."/>
            <person name="Decker I."/>
            <person name="Amann J."/>
            <person name="Andres S."/>
            <person name="Henne A."/>
            <person name="Fricke W.F."/>
            <person name="Martinez-Arias R."/>
            <person name="Bartels D."/>
            <person name="Goesmann A."/>
            <person name="Krause L."/>
            <person name="Puehler A."/>
            <person name="Klenk H.P."/>
            <person name="Richter M."/>
            <person name="Schuler M."/>
            <person name="Gloeckner F.O."/>
            <person name="Meyerdierks A."/>
            <person name="Gottschalk G."/>
            <person name="Amann R."/>
        </authorList>
    </citation>
    <scope>NUCLEOTIDE SEQUENCE [LARGE SCALE GENOMIC DNA]</scope>
    <source>
        <strain evidence="3">ATCC 43914 / DSM 3382 / HRM2</strain>
    </source>
</reference>
<proteinExistence type="predicted"/>
<dbReference type="Proteomes" id="UP000000442">
    <property type="component" value="Chromosome"/>
</dbReference>
<feature type="region of interest" description="Disordered" evidence="1">
    <location>
        <begin position="1"/>
        <end position="36"/>
    </location>
</feature>
<evidence type="ECO:0000256" key="1">
    <source>
        <dbReference type="SAM" id="MobiDB-lite"/>
    </source>
</evidence>
<dbReference type="AlphaFoldDB" id="C0QHJ3"/>
<evidence type="ECO:0000313" key="3">
    <source>
        <dbReference type="Proteomes" id="UP000000442"/>
    </source>
</evidence>
<sequence>MGYHARKITGGTNVPPTATTCNDEEKGGNTGNKSNPVHHPIARKFFLSPDHFFGIQGLGVPQLRLKNCRQQRNAHIKVGIQVRALWLQGFIIHIGATLAGKRLIIDRGLVQAFRIFFTPNLTHRALQG</sequence>
<feature type="compositionally biased region" description="Polar residues" evidence="1">
    <location>
        <begin position="10"/>
        <end position="21"/>
    </location>
</feature>
<evidence type="ECO:0000313" key="2">
    <source>
        <dbReference type="EMBL" id="ACN17852.1"/>
    </source>
</evidence>
<protein>
    <submittedName>
        <fullName evidence="2">Uncharacterized protein</fullName>
    </submittedName>
</protein>
<accession>C0QHJ3</accession>
<organism evidence="2 3">
    <name type="scientific">Desulforapulum autotrophicum (strain ATCC 43914 / DSM 3382 / VKM B-1955 / HRM2)</name>
    <name type="common">Desulfobacterium autotrophicum</name>
    <dbReference type="NCBI Taxonomy" id="177437"/>
    <lineage>
        <taxon>Bacteria</taxon>
        <taxon>Pseudomonadati</taxon>
        <taxon>Thermodesulfobacteriota</taxon>
        <taxon>Desulfobacteria</taxon>
        <taxon>Desulfobacterales</taxon>
        <taxon>Desulfobacteraceae</taxon>
        <taxon>Desulforapulum</taxon>
    </lineage>
</organism>
<keyword evidence="3" id="KW-1185">Reference proteome</keyword>